<dbReference type="GO" id="GO:0006302">
    <property type="term" value="P:double-strand break repair"/>
    <property type="evidence" value="ECO:0007669"/>
    <property type="project" value="TreeGrafter"/>
</dbReference>
<dbReference type="InterPro" id="IPR018078">
    <property type="entry name" value="DNA-binding_RecF_CS"/>
</dbReference>
<dbReference type="RefSeq" id="WP_135849108.1">
    <property type="nucleotide sequence ID" value="NZ_RHPJ01000002.1"/>
</dbReference>
<accession>A0A4Z1E3K3</accession>
<dbReference type="EMBL" id="RHPJ01000002">
    <property type="protein sequence ID" value="TGO05043.1"/>
    <property type="molecule type" value="Genomic_DNA"/>
</dbReference>
<keyword evidence="6 13" id="KW-0547">Nucleotide-binding</keyword>
<dbReference type="SUPFAM" id="SSF52540">
    <property type="entry name" value="P-loop containing nucleoside triphosphate hydrolases"/>
    <property type="match status" value="1"/>
</dbReference>
<evidence type="ECO:0000256" key="1">
    <source>
        <dbReference type="ARBA" id="ARBA00004496"/>
    </source>
</evidence>
<organism evidence="17 18">
    <name type="scientific">Serinibacter arcticus</name>
    <dbReference type="NCBI Taxonomy" id="1655435"/>
    <lineage>
        <taxon>Bacteria</taxon>
        <taxon>Bacillati</taxon>
        <taxon>Actinomycetota</taxon>
        <taxon>Actinomycetes</taxon>
        <taxon>Micrococcales</taxon>
        <taxon>Beutenbergiaceae</taxon>
        <taxon>Serinibacter</taxon>
    </lineage>
</organism>
<dbReference type="PROSITE" id="PS00617">
    <property type="entry name" value="RECF_1"/>
    <property type="match status" value="1"/>
</dbReference>
<dbReference type="InterPro" id="IPR003395">
    <property type="entry name" value="RecF/RecN/SMC_N"/>
</dbReference>
<dbReference type="GO" id="GO:0009432">
    <property type="term" value="P:SOS response"/>
    <property type="evidence" value="ECO:0007669"/>
    <property type="project" value="UniProtKB-UniRule"/>
</dbReference>
<keyword evidence="4 13" id="KW-0963">Cytoplasm</keyword>
<evidence type="ECO:0000259" key="16">
    <source>
        <dbReference type="Pfam" id="PF02463"/>
    </source>
</evidence>
<dbReference type="PANTHER" id="PTHR32182:SF0">
    <property type="entry name" value="DNA REPLICATION AND REPAIR PROTEIN RECF"/>
    <property type="match status" value="1"/>
</dbReference>
<evidence type="ECO:0000256" key="7">
    <source>
        <dbReference type="ARBA" id="ARBA00022763"/>
    </source>
</evidence>
<feature type="binding site" evidence="13">
    <location>
        <begin position="30"/>
        <end position="37"/>
    </location>
    <ligand>
        <name>ATP</name>
        <dbReference type="ChEBI" id="CHEBI:30616"/>
    </ligand>
</feature>
<evidence type="ECO:0000313" key="17">
    <source>
        <dbReference type="EMBL" id="TGO05043.1"/>
    </source>
</evidence>
<comment type="caution">
    <text evidence="17">The sequence shown here is derived from an EMBL/GenBank/DDBJ whole genome shotgun (WGS) entry which is preliminary data.</text>
</comment>
<evidence type="ECO:0000256" key="8">
    <source>
        <dbReference type="ARBA" id="ARBA00022840"/>
    </source>
</evidence>
<sequence>MHVSDLALTDFRSYPEVVLAIPAGITAFVGPNGQGKTNLVESIGYLGAFSSHRVSSDAPLVRQGCERAVIRARVQRGDRPSVVELELNAGRANKARVDRAPVPRIRDAAGIVRSVVFAPEDLALVKGDPDVRRRFLDDLLVQLTPRLASVRSDYDRVLKQRTTLLKSAGAVRGGRRAVSAAAEEESGGGTSAGGARSAALRTLDVWDAQLAATGSQLIAARVDLVRRLRPHLASAYEQVSSAQGELAVTYRASVTQARPDDAPDALDSPSAAADAEEELLRPDVVEARLLEAMSRLRPKELERGVSLVGPHRDDADLVLGGMPVKGYASHGESWSVALAMRLASFELLRGDDWGGGDPVLILDDVFAELDGRRRARLAALVAPAEQVLLTSAVAEDVPAELDGARFDVMAGEVTRVR</sequence>
<keyword evidence="11 13" id="KW-0742">SOS response</keyword>
<gene>
    <name evidence="13" type="primary">recF</name>
    <name evidence="17" type="ORF">SERN_1047</name>
</gene>
<dbReference type="Proteomes" id="UP000297318">
    <property type="component" value="Unassembled WGS sequence"/>
</dbReference>
<dbReference type="OrthoDB" id="9803889at2"/>
<dbReference type="HAMAP" id="MF_00365">
    <property type="entry name" value="RecF"/>
    <property type="match status" value="1"/>
</dbReference>
<dbReference type="GO" id="GO:0000731">
    <property type="term" value="P:DNA synthesis involved in DNA repair"/>
    <property type="evidence" value="ECO:0007669"/>
    <property type="project" value="TreeGrafter"/>
</dbReference>
<evidence type="ECO:0000256" key="9">
    <source>
        <dbReference type="ARBA" id="ARBA00023125"/>
    </source>
</evidence>
<evidence type="ECO:0000256" key="10">
    <source>
        <dbReference type="ARBA" id="ARBA00023204"/>
    </source>
</evidence>
<comment type="function">
    <text evidence="12 13 14">The RecF protein is involved in DNA metabolism; it is required for DNA replication and normal SOS inducibility. RecF binds preferentially to single-stranded, linear DNA. It also seems to bind ATP.</text>
</comment>
<evidence type="ECO:0000256" key="15">
    <source>
        <dbReference type="SAM" id="MobiDB-lite"/>
    </source>
</evidence>
<feature type="domain" description="RecF/RecN/SMC N-terminal" evidence="16">
    <location>
        <begin position="3"/>
        <end position="392"/>
    </location>
</feature>
<protein>
    <recommendedName>
        <fullName evidence="3 13">DNA replication and repair protein RecF</fullName>
    </recommendedName>
</protein>
<keyword evidence="5 13" id="KW-0235">DNA replication</keyword>
<reference evidence="17 18" key="1">
    <citation type="submission" date="2018-11" db="EMBL/GenBank/DDBJ databases">
        <title>Complete genome sequencing of the Actinobacteria Serinibacter sp. K3-2.</title>
        <authorList>
            <person name="Rakitin A.L."/>
            <person name="Beletsky A.V."/>
            <person name="Mardanov A.V."/>
            <person name="Ravin N.V."/>
            <person name="Gromova A.S."/>
            <person name="Filippova S.N."/>
            <person name="Gal'Chenko V.F."/>
        </authorList>
    </citation>
    <scope>NUCLEOTIDE SEQUENCE [LARGE SCALE GENOMIC DNA]</scope>
    <source>
        <strain evidence="17 18">K3-2</strain>
    </source>
</reference>
<dbReference type="GO" id="GO:0006260">
    <property type="term" value="P:DNA replication"/>
    <property type="evidence" value="ECO:0007669"/>
    <property type="project" value="UniProtKB-UniRule"/>
</dbReference>
<feature type="region of interest" description="Disordered" evidence="15">
    <location>
        <begin position="257"/>
        <end position="277"/>
    </location>
</feature>
<dbReference type="GO" id="GO:0005524">
    <property type="term" value="F:ATP binding"/>
    <property type="evidence" value="ECO:0007669"/>
    <property type="project" value="UniProtKB-UniRule"/>
</dbReference>
<evidence type="ECO:0000256" key="2">
    <source>
        <dbReference type="ARBA" id="ARBA00008016"/>
    </source>
</evidence>
<dbReference type="NCBIfam" id="TIGR00611">
    <property type="entry name" value="recf"/>
    <property type="match status" value="1"/>
</dbReference>
<keyword evidence="8 13" id="KW-0067">ATP-binding</keyword>
<dbReference type="PROSITE" id="PS00618">
    <property type="entry name" value="RECF_2"/>
    <property type="match status" value="1"/>
</dbReference>
<comment type="subcellular location">
    <subcellularLocation>
        <location evidence="1 13 14">Cytoplasm</location>
    </subcellularLocation>
</comment>
<proteinExistence type="inferred from homology"/>
<evidence type="ECO:0000256" key="6">
    <source>
        <dbReference type="ARBA" id="ARBA00022741"/>
    </source>
</evidence>
<evidence type="ECO:0000256" key="3">
    <source>
        <dbReference type="ARBA" id="ARBA00020170"/>
    </source>
</evidence>
<keyword evidence="10 13" id="KW-0234">DNA repair</keyword>
<keyword evidence="7 13" id="KW-0227">DNA damage</keyword>
<evidence type="ECO:0000256" key="13">
    <source>
        <dbReference type="HAMAP-Rule" id="MF_00365"/>
    </source>
</evidence>
<evidence type="ECO:0000256" key="14">
    <source>
        <dbReference type="RuleBase" id="RU000578"/>
    </source>
</evidence>
<dbReference type="Gene3D" id="3.40.50.300">
    <property type="entry name" value="P-loop containing nucleotide triphosphate hydrolases"/>
    <property type="match status" value="1"/>
</dbReference>
<dbReference type="InterPro" id="IPR042174">
    <property type="entry name" value="RecF_2"/>
</dbReference>
<dbReference type="InterPro" id="IPR001238">
    <property type="entry name" value="DNA-binding_RecF"/>
</dbReference>
<evidence type="ECO:0000256" key="5">
    <source>
        <dbReference type="ARBA" id="ARBA00022705"/>
    </source>
</evidence>
<dbReference type="AlphaFoldDB" id="A0A4Z1E3K3"/>
<dbReference type="GO" id="GO:0005737">
    <property type="term" value="C:cytoplasm"/>
    <property type="evidence" value="ECO:0007669"/>
    <property type="project" value="UniProtKB-SubCell"/>
</dbReference>
<comment type="similarity">
    <text evidence="2 13 14">Belongs to the RecF family.</text>
</comment>
<evidence type="ECO:0000256" key="4">
    <source>
        <dbReference type="ARBA" id="ARBA00022490"/>
    </source>
</evidence>
<evidence type="ECO:0000313" key="18">
    <source>
        <dbReference type="Proteomes" id="UP000297318"/>
    </source>
</evidence>
<keyword evidence="18" id="KW-1185">Reference proteome</keyword>
<evidence type="ECO:0000256" key="11">
    <source>
        <dbReference type="ARBA" id="ARBA00023236"/>
    </source>
</evidence>
<keyword evidence="9 13" id="KW-0238">DNA-binding</keyword>
<dbReference type="PANTHER" id="PTHR32182">
    <property type="entry name" value="DNA REPLICATION AND REPAIR PROTEIN RECF"/>
    <property type="match status" value="1"/>
</dbReference>
<dbReference type="InterPro" id="IPR027417">
    <property type="entry name" value="P-loop_NTPase"/>
</dbReference>
<dbReference type="Pfam" id="PF02463">
    <property type="entry name" value="SMC_N"/>
    <property type="match status" value="1"/>
</dbReference>
<name>A0A4Z1E3K3_9MICO</name>
<dbReference type="GO" id="GO:0003697">
    <property type="term" value="F:single-stranded DNA binding"/>
    <property type="evidence" value="ECO:0007669"/>
    <property type="project" value="UniProtKB-UniRule"/>
</dbReference>
<evidence type="ECO:0000256" key="12">
    <source>
        <dbReference type="ARBA" id="ARBA00025401"/>
    </source>
</evidence>
<dbReference type="Gene3D" id="1.20.1050.90">
    <property type="entry name" value="RecF/RecN/SMC, N-terminal domain"/>
    <property type="match status" value="1"/>
</dbReference>